<sequence>MSEQSMIEAFYEEMLGKHQLRKDHHYHLEIPDGGDGWLLIWHTNPITKVAVEAGENCFHRYFDKNK</sequence>
<protein>
    <submittedName>
        <fullName evidence="1">Uncharacterized protein</fullName>
    </submittedName>
</protein>
<reference evidence="1" key="1">
    <citation type="submission" date="2020-09" db="EMBL/GenBank/DDBJ databases">
        <authorList>
            <person name="Kim M.K."/>
        </authorList>
    </citation>
    <scope>NUCLEOTIDE SEQUENCE</scope>
    <source>
        <strain evidence="1">BT664</strain>
    </source>
</reference>
<dbReference type="Proteomes" id="UP000612233">
    <property type="component" value="Unassembled WGS sequence"/>
</dbReference>
<evidence type="ECO:0000313" key="1">
    <source>
        <dbReference type="EMBL" id="MBD2769872.1"/>
    </source>
</evidence>
<proteinExistence type="predicted"/>
<accession>A0A927GKS6</accession>
<keyword evidence="2" id="KW-1185">Reference proteome</keyword>
<dbReference type="EMBL" id="JACXAD010000024">
    <property type="protein sequence ID" value="MBD2769872.1"/>
    <property type="molecule type" value="Genomic_DNA"/>
</dbReference>
<dbReference type="AlphaFoldDB" id="A0A927GKS6"/>
<gene>
    <name evidence="1" type="ORF">IC235_18435</name>
</gene>
<evidence type="ECO:0000313" key="2">
    <source>
        <dbReference type="Proteomes" id="UP000612233"/>
    </source>
</evidence>
<name>A0A927GKS6_9BACT</name>
<dbReference type="RefSeq" id="WP_191006681.1">
    <property type="nucleotide sequence ID" value="NZ_JACXAD010000024.1"/>
</dbReference>
<organism evidence="1 2">
    <name type="scientific">Hymenobacter montanus</name>
    <dbReference type="NCBI Taxonomy" id="2771359"/>
    <lineage>
        <taxon>Bacteria</taxon>
        <taxon>Pseudomonadati</taxon>
        <taxon>Bacteroidota</taxon>
        <taxon>Cytophagia</taxon>
        <taxon>Cytophagales</taxon>
        <taxon>Hymenobacteraceae</taxon>
        <taxon>Hymenobacter</taxon>
    </lineage>
</organism>
<comment type="caution">
    <text evidence="1">The sequence shown here is derived from an EMBL/GenBank/DDBJ whole genome shotgun (WGS) entry which is preliminary data.</text>
</comment>